<keyword evidence="3" id="KW-1185">Reference proteome</keyword>
<evidence type="ECO:0000259" key="1">
    <source>
        <dbReference type="Pfam" id="PF01498"/>
    </source>
</evidence>
<dbReference type="Gene3D" id="3.30.420.10">
    <property type="entry name" value="Ribonuclease H-like superfamily/Ribonuclease H"/>
    <property type="match status" value="1"/>
</dbReference>
<feature type="domain" description="Transposase Tc1-like" evidence="1">
    <location>
        <begin position="19"/>
        <end position="89"/>
    </location>
</feature>
<dbReference type="InterPro" id="IPR002492">
    <property type="entry name" value="Transposase_Tc1-like"/>
</dbReference>
<dbReference type="InterPro" id="IPR036397">
    <property type="entry name" value="RNaseH_sf"/>
</dbReference>
<dbReference type="GO" id="GO:0003677">
    <property type="term" value="F:DNA binding"/>
    <property type="evidence" value="ECO:0007669"/>
    <property type="project" value="InterPro"/>
</dbReference>
<evidence type="ECO:0000313" key="3">
    <source>
        <dbReference type="Proteomes" id="UP000887159"/>
    </source>
</evidence>
<accession>A0A8X7BJY7</accession>
<organism evidence="2 3">
    <name type="scientific">Trichonephila clavipes</name>
    <name type="common">Golden silk orbweaver</name>
    <name type="synonym">Nephila clavipes</name>
    <dbReference type="NCBI Taxonomy" id="2585209"/>
    <lineage>
        <taxon>Eukaryota</taxon>
        <taxon>Metazoa</taxon>
        <taxon>Ecdysozoa</taxon>
        <taxon>Arthropoda</taxon>
        <taxon>Chelicerata</taxon>
        <taxon>Arachnida</taxon>
        <taxon>Araneae</taxon>
        <taxon>Araneomorphae</taxon>
        <taxon>Entelegynae</taxon>
        <taxon>Araneoidea</taxon>
        <taxon>Nephilidae</taxon>
        <taxon>Trichonephila</taxon>
    </lineage>
</organism>
<dbReference type="EMBL" id="BMAU01021426">
    <property type="protein sequence ID" value="GFY34651.1"/>
    <property type="molecule type" value="Genomic_DNA"/>
</dbReference>
<dbReference type="Proteomes" id="UP000887159">
    <property type="component" value="Unassembled WGS sequence"/>
</dbReference>
<comment type="caution">
    <text evidence="2">The sequence shown here is derived from an EMBL/GenBank/DDBJ whole genome shotgun (WGS) entry which is preliminary data.</text>
</comment>
<reference evidence="2" key="1">
    <citation type="submission" date="2020-08" db="EMBL/GenBank/DDBJ databases">
        <title>Multicomponent nature underlies the extraordinary mechanical properties of spider dragline silk.</title>
        <authorList>
            <person name="Kono N."/>
            <person name="Nakamura H."/>
            <person name="Mori M."/>
            <person name="Yoshida Y."/>
            <person name="Ohtoshi R."/>
            <person name="Malay A.D."/>
            <person name="Moran D.A.P."/>
            <person name="Tomita M."/>
            <person name="Numata K."/>
            <person name="Arakawa K."/>
        </authorList>
    </citation>
    <scope>NUCLEOTIDE SEQUENCE</scope>
</reference>
<evidence type="ECO:0000313" key="2">
    <source>
        <dbReference type="EMBL" id="GFY34651.1"/>
    </source>
</evidence>
<dbReference type="GO" id="GO:0015074">
    <property type="term" value="P:DNA integration"/>
    <property type="evidence" value="ECO:0007669"/>
    <property type="project" value="InterPro"/>
</dbReference>
<dbReference type="Pfam" id="PF01498">
    <property type="entry name" value="HTH_Tnp_Tc3_2"/>
    <property type="match status" value="1"/>
</dbReference>
<gene>
    <name evidence="2" type="primary">NCL1_33132</name>
    <name evidence="2" type="ORF">TNCV_1373421</name>
</gene>
<name>A0A8X7BJY7_TRICX</name>
<dbReference type="GO" id="GO:0006313">
    <property type="term" value="P:DNA transposition"/>
    <property type="evidence" value="ECO:0007669"/>
    <property type="project" value="InterPro"/>
</dbReference>
<proteinExistence type="predicted"/>
<sequence>MTNRRGRSHPPQCTTSREDRKIVRIAVTDCSVTSRNVAQQIESVTHHSVSARIIRRHLQQSGISARRPLLGLPLTQNHRRLRHPWCDERRMWVAEWNEVVFTDESCICLQHHDGRIRAWRHRGEDVEQLRYAPPHWSCTVHYGMRRYWISFSHSSSTHCRYFKQPALHLRGVGANCPSLPSGRGHNHISAG</sequence>
<dbReference type="AlphaFoldDB" id="A0A8X7BJY7"/>
<protein>
    <submittedName>
        <fullName evidence="2">Transposable element Tcb1 transposase</fullName>
    </submittedName>
</protein>